<dbReference type="PANTHER" id="PTHR38101">
    <property type="entry name" value="UPF0307 PROTEIN YJGA"/>
    <property type="match status" value="1"/>
</dbReference>
<keyword evidence="8" id="KW-1185">Reference proteome</keyword>
<dbReference type="PANTHER" id="PTHR38101:SF1">
    <property type="entry name" value="UPF0307 PROTEIN YJGA"/>
    <property type="match status" value="1"/>
</dbReference>
<dbReference type="GO" id="GO:0043022">
    <property type="term" value="F:ribosome binding"/>
    <property type="evidence" value="ECO:0007669"/>
    <property type="project" value="UniProtKB-UniRule"/>
</dbReference>
<proteinExistence type="inferred from homology"/>
<comment type="caution">
    <text evidence="7">The sequence shown here is derived from an EMBL/GenBank/DDBJ whole genome shotgun (WGS) entry which is preliminary data.</text>
</comment>
<reference evidence="7 8" key="1">
    <citation type="submission" date="2018-11" db="EMBL/GenBank/DDBJ databases">
        <title>Genome sequencing of Lautropia sp. KCOM 2505 (= ChDC F240).</title>
        <authorList>
            <person name="Kook J.-K."/>
            <person name="Park S.-N."/>
            <person name="Lim Y.K."/>
        </authorList>
    </citation>
    <scope>NUCLEOTIDE SEQUENCE [LARGE SCALE GENOMIC DNA]</scope>
    <source>
        <strain evidence="7 8">KCOM 2505</strain>
    </source>
</reference>
<protein>
    <recommendedName>
        <fullName evidence="5">Dual-action ribosomal maturation protein DarP</fullName>
    </recommendedName>
    <alternativeName>
        <fullName evidence="5">Large ribosomal subunit assembly factor DarP</fullName>
    </alternativeName>
</protein>
<gene>
    <name evidence="5" type="primary">darP</name>
    <name evidence="7" type="ORF">EHV23_06585</name>
</gene>
<dbReference type="GO" id="GO:0019843">
    <property type="term" value="F:rRNA binding"/>
    <property type="evidence" value="ECO:0007669"/>
    <property type="project" value="UniProtKB-UniRule"/>
</dbReference>
<evidence type="ECO:0000256" key="2">
    <source>
        <dbReference type="ARBA" id="ARBA00022517"/>
    </source>
</evidence>
<dbReference type="Proteomes" id="UP000270261">
    <property type="component" value="Unassembled WGS sequence"/>
</dbReference>
<dbReference type="GO" id="GO:1902626">
    <property type="term" value="P:assembly of large subunit precursor of preribosome"/>
    <property type="evidence" value="ECO:0007669"/>
    <property type="project" value="UniProtKB-UniRule"/>
</dbReference>
<evidence type="ECO:0000256" key="3">
    <source>
        <dbReference type="ARBA" id="ARBA00022730"/>
    </source>
</evidence>
<evidence type="ECO:0000256" key="4">
    <source>
        <dbReference type="ARBA" id="ARBA00022884"/>
    </source>
</evidence>
<keyword evidence="4 5" id="KW-0694">RNA-binding</keyword>
<evidence type="ECO:0000256" key="1">
    <source>
        <dbReference type="ARBA" id="ARBA00022490"/>
    </source>
</evidence>
<dbReference type="AlphaFoldDB" id="A0A3R8LPP8"/>
<organism evidence="7 8">
    <name type="scientific">Lautropia dentalis</name>
    <dbReference type="NCBI Taxonomy" id="2490857"/>
    <lineage>
        <taxon>Bacteria</taxon>
        <taxon>Pseudomonadati</taxon>
        <taxon>Pseudomonadota</taxon>
        <taxon>Betaproteobacteria</taxon>
        <taxon>Burkholderiales</taxon>
        <taxon>Burkholderiaceae</taxon>
        <taxon>Lautropia</taxon>
    </lineage>
</organism>
<keyword evidence="3 5" id="KW-0699">rRNA-binding</keyword>
<comment type="similarity">
    <text evidence="5">Belongs to the DarP family.</text>
</comment>
<evidence type="ECO:0000256" key="6">
    <source>
        <dbReference type="SAM" id="MobiDB-lite"/>
    </source>
</evidence>
<dbReference type="Pfam" id="PF04751">
    <property type="entry name" value="DarP"/>
    <property type="match status" value="1"/>
</dbReference>
<comment type="function">
    <text evidence="5">Member of a network of 50S ribosomal subunit biogenesis factors which assembles along the 30S-50S interface, preventing incorrect 23S rRNA structures from forming. Promotes peptidyl transferase center (PTC) maturation.</text>
</comment>
<dbReference type="GO" id="GO:0005829">
    <property type="term" value="C:cytosol"/>
    <property type="evidence" value="ECO:0007669"/>
    <property type="project" value="TreeGrafter"/>
</dbReference>
<feature type="compositionally biased region" description="Polar residues" evidence="6">
    <location>
        <begin position="21"/>
        <end position="37"/>
    </location>
</feature>
<feature type="compositionally biased region" description="Basic and acidic residues" evidence="6">
    <location>
        <begin position="1"/>
        <end position="20"/>
    </location>
</feature>
<feature type="region of interest" description="Disordered" evidence="6">
    <location>
        <begin position="1"/>
        <end position="158"/>
    </location>
</feature>
<dbReference type="InterPro" id="IPR006839">
    <property type="entry name" value="DarP"/>
</dbReference>
<name>A0A3R8LPP8_9BURK</name>
<keyword evidence="1 5" id="KW-0963">Cytoplasm</keyword>
<evidence type="ECO:0000313" key="7">
    <source>
        <dbReference type="EMBL" id="RRN45801.1"/>
    </source>
</evidence>
<accession>A0A3R8LPP8</accession>
<dbReference type="CDD" id="cd16331">
    <property type="entry name" value="YjgA-like"/>
    <property type="match status" value="1"/>
</dbReference>
<comment type="subcellular location">
    <subcellularLocation>
        <location evidence="5">Cytoplasm</location>
    </subcellularLocation>
    <text evidence="5">Associates with late stage pre-50S ribosomal subunits.</text>
</comment>
<dbReference type="Gene3D" id="1.10.60.30">
    <property type="entry name" value="PSPTO4464-like domains"/>
    <property type="match status" value="2"/>
</dbReference>
<dbReference type="HAMAP" id="MF_00765">
    <property type="entry name" value="DarP"/>
    <property type="match status" value="1"/>
</dbReference>
<evidence type="ECO:0000313" key="8">
    <source>
        <dbReference type="Proteomes" id="UP000270261"/>
    </source>
</evidence>
<dbReference type="SUPFAM" id="SSF158710">
    <property type="entry name" value="PSPTO4464-like"/>
    <property type="match status" value="1"/>
</dbReference>
<dbReference type="EMBL" id="RRUE01000001">
    <property type="protein sequence ID" value="RRN45801.1"/>
    <property type="molecule type" value="Genomic_DNA"/>
</dbReference>
<dbReference type="NCBIfam" id="NF003593">
    <property type="entry name" value="PRK05255.1-1"/>
    <property type="match status" value="1"/>
</dbReference>
<keyword evidence="2 5" id="KW-0690">Ribosome biogenesis</keyword>
<sequence>MRKGSEPRRRGSKPMRRESEPTQQETGIQQVSYSSRATCHHPQRLPATPRTRSVSWTHSPPRCPPNNPWADPVHCTGKAGRPVWQGNASLPPPSQSMPHPAPHFQDDASDLHAAPTMDDATSGSDAALGMGDAMPGNDATAGRADDAPPSKTRRKQQMHALQALGERLVKLPASQLERVPMPEELAQAVHEARRIKSHEGLRRQMQYIGKIMRNIDASAIEQALAIDEERHQSAIHLMHRAERWRDGLIDGSLSLTDFIDEHPEAAHLGLPALVAQARREKSTGKPPKQQRQLYRLLYDTLVQAMIDATGG</sequence>
<dbReference type="InterPro" id="IPR023153">
    <property type="entry name" value="DarP_sf"/>
</dbReference>
<evidence type="ECO:0000256" key="5">
    <source>
        <dbReference type="HAMAP-Rule" id="MF_00765"/>
    </source>
</evidence>
<feature type="compositionally biased region" description="Pro residues" evidence="6">
    <location>
        <begin position="90"/>
        <end position="101"/>
    </location>
</feature>